<dbReference type="InterPro" id="IPR008966">
    <property type="entry name" value="Adhesion_dom_sf"/>
</dbReference>
<dbReference type="EMBL" id="JADIXP010000013">
    <property type="protein sequence ID" value="MBF4179904.1"/>
    <property type="molecule type" value="Genomic_DNA"/>
</dbReference>
<comment type="caution">
    <text evidence="2">The sequence shown here is derived from an EMBL/GenBank/DDBJ whole genome shotgun (WGS) entry which is preliminary data.</text>
</comment>
<sequence length="179" mass="18013">MNMNGKKIALFALSAIALSGAMGSNAFAADSTVNVKANIVSPTCVVSTDSKTVSIPLGEVQANTIAAAKSFSPWSTNYTLNLTGCPSVTTKVNATFAGTADTNDANGYANAASGGSKAVSTQLAKTDGTTFLKNGASYGNVTVDKGNASFTVKARLYSEKGAVAPGAVSSAVQVTFTYS</sequence>
<dbReference type="PANTHER" id="PTHR33420">
    <property type="entry name" value="FIMBRIAL SUBUNIT ELFA-RELATED"/>
    <property type="match status" value="1"/>
</dbReference>
<evidence type="ECO:0000313" key="2">
    <source>
        <dbReference type="EMBL" id="MBF4179904.1"/>
    </source>
</evidence>
<evidence type="ECO:0000256" key="1">
    <source>
        <dbReference type="SAM" id="SignalP"/>
    </source>
</evidence>
<dbReference type="PANTHER" id="PTHR33420:SF27">
    <property type="entry name" value="PROTEIN FIMG"/>
    <property type="match status" value="1"/>
</dbReference>
<gene>
    <name evidence="2" type="ORF">ISP11_18730</name>
</gene>
<dbReference type="Proteomes" id="UP000628560">
    <property type="component" value="Unassembled WGS sequence"/>
</dbReference>
<keyword evidence="1" id="KW-0732">Signal</keyword>
<feature type="chain" id="PRO_5044768005" evidence="1">
    <location>
        <begin position="29"/>
        <end position="179"/>
    </location>
</feature>
<name>A0ABD4KH69_9ENTR</name>
<organism evidence="2 3">
    <name type="scientific">Lelliottia nimipressuralis</name>
    <dbReference type="NCBI Taxonomy" id="69220"/>
    <lineage>
        <taxon>Bacteria</taxon>
        <taxon>Pseudomonadati</taxon>
        <taxon>Pseudomonadota</taxon>
        <taxon>Gammaproteobacteria</taxon>
        <taxon>Enterobacterales</taxon>
        <taxon>Enterobacteriaceae</taxon>
        <taxon>Lelliottia</taxon>
    </lineage>
</organism>
<feature type="signal peptide" evidence="1">
    <location>
        <begin position="1"/>
        <end position="28"/>
    </location>
</feature>
<evidence type="ECO:0000313" key="3">
    <source>
        <dbReference type="Proteomes" id="UP000628560"/>
    </source>
</evidence>
<dbReference type="SUPFAM" id="SSF49401">
    <property type="entry name" value="Bacterial adhesins"/>
    <property type="match status" value="1"/>
</dbReference>
<dbReference type="AlphaFoldDB" id="A0ABD4KH69"/>
<dbReference type="Gene3D" id="2.60.40.1090">
    <property type="entry name" value="Fimbrial-type adhesion domain"/>
    <property type="match status" value="1"/>
</dbReference>
<dbReference type="InterPro" id="IPR036937">
    <property type="entry name" value="Adhesion_dom_fimbrial_sf"/>
</dbReference>
<protein>
    <submittedName>
        <fullName evidence="2">Type 1 fimbrial protein</fullName>
    </submittedName>
</protein>
<reference evidence="2 3" key="1">
    <citation type="submission" date="2020-11" db="EMBL/GenBank/DDBJ databases">
        <title>Identification of Lelliottia nimipressuralis from Wound Infection by Whole Genome-Based Bacterial Identification.</title>
        <authorList>
            <person name="Navarathna D.H."/>
            <person name="Choi H."/>
            <person name="Jinadatha C."/>
            <person name="Chatterjee P."/>
            <person name="Hwang M."/>
        </authorList>
    </citation>
    <scope>NUCLEOTIDE SEQUENCE [LARGE SCALE GENOMIC DNA]</scope>
    <source>
        <strain evidence="2 3">DN2020</strain>
    </source>
</reference>
<dbReference type="InterPro" id="IPR050263">
    <property type="entry name" value="Bact_Fimbrial_Adh_Pro"/>
</dbReference>
<dbReference type="RefSeq" id="WP_194514088.1">
    <property type="nucleotide sequence ID" value="NZ_JADIXP010000013.1"/>
</dbReference>
<accession>A0ABD4KH69</accession>
<proteinExistence type="predicted"/>